<proteinExistence type="predicted"/>
<evidence type="ECO:0000256" key="2">
    <source>
        <dbReference type="ARBA" id="ARBA00022737"/>
    </source>
</evidence>
<name>A0AAV4XLR3_CAEEX</name>
<keyword evidence="2" id="KW-0677">Repeat</keyword>
<dbReference type="InterPro" id="IPR043449">
    <property type="entry name" value="PHF20-like"/>
</dbReference>
<dbReference type="Gene3D" id="2.30.30.140">
    <property type="match status" value="2"/>
</dbReference>
<protein>
    <submittedName>
        <fullName evidence="6">C2H2-type domain-containing protein</fullName>
    </submittedName>
</protein>
<dbReference type="AlphaFoldDB" id="A0AAV4XLR3"/>
<feature type="region of interest" description="Disordered" evidence="4">
    <location>
        <begin position="133"/>
        <end position="161"/>
    </location>
</feature>
<evidence type="ECO:0000256" key="4">
    <source>
        <dbReference type="SAM" id="MobiDB-lite"/>
    </source>
</evidence>
<sequence length="524" mass="59693">MNQGEASVQLLLKSNIKKEDDVLHLEKLENEQIRSPRVKRIKTSISCSGRTENQITVKNNTMNTLSVTSENASLTRNIKITGEKNICNVSDNFENLSVSNNDTSFSIDIQINEPENLLICGITVENAKNTLARSHKRLSHKKNSKGKRKRSHNGNRASLASFPADKLPQRSGIIWKIGESIQASDKGIWYDGRIVDIDYDQCLIKIHYLNWNSRYDTWFSMVSDCIRSFENQKSESILKKEVFQQYDIGQNILAKWKDNNFYEAIVEKFLGNEEYLVYFAADGIKRKKHASDLEEYDITKIEHNNDPIKMAANQLVTEEEHNQCKCTFPGCIKSFRKEKLLASHIKHYHGYELKAKEKKSQTLSISSEKSFEVQEDQLESHNFINQVGTKVIEIEKVANSPIHRDCKEIDLSENSVVLVTASEINNNVQQRKPDSLLPITENSSIAIVKNDSGLNLSSSISSKSCFSILLDKNENAVVETLSNKADESSLKCQNKRAEKVEIDSRNLSIEEKNQSKKNHDRCNE</sequence>
<organism evidence="6 7">
    <name type="scientific">Caerostris extrusa</name>
    <name type="common">Bark spider</name>
    <name type="synonym">Caerostris bankana</name>
    <dbReference type="NCBI Taxonomy" id="172846"/>
    <lineage>
        <taxon>Eukaryota</taxon>
        <taxon>Metazoa</taxon>
        <taxon>Ecdysozoa</taxon>
        <taxon>Arthropoda</taxon>
        <taxon>Chelicerata</taxon>
        <taxon>Arachnida</taxon>
        <taxon>Araneae</taxon>
        <taxon>Araneomorphae</taxon>
        <taxon>Entelegynae</taxon>
        <taxon>Araneoidea</taxon>
        <taxon>Araneidae</taxon>
        <taxon>Caerostris</taxon>
    </lineage>
</organism>
<dbReference type="PROSITE" id="PS00028">
    <property type="entry name" value="ZINC_FINGER_C2H2_1"/>
    <property type="match status" value="1"/>
</dbReference>
<evidence type="ECO:0000313" key="7">
    <source>
        <dbReference type="Proteomes" id="UP001054945"/>
    </source>
</evidence>
<dbReference type="EMBL" id="BPLR01017995">
    <property type="protein sequence ID" value="GIY96040.1"/>
    <property type="molecule type" value="Genomic_DNA"/>
</dbReference>
<keyword evidence="3" id="KW-0539">Nucleus</keyword>
<accession>A0AAV4XLR3</accession>
<dbReference type="InterPro" id="IPR013087">
    <property type="entry name" value="Znf_C2H2_type"/>
</dbReference>
<dbReference type="SUPFAM" id="SSF63748">
    <property type="entry name" value="Tudor/PWWP/MBT"/>
    <property type="match status" value="1"/>
</dbReference>
<dbReference type="GO" id="GO:0005634">
    <property type="term" value="C:nucleus"/>
    <property type="evidence" value="ECO:0007669"/>
    <property type="project" value="UniProtKB-SubCell"/>
</dbReference>
<dbReference type="PANTHER" id="PTHR15856">
    <property type="entry name" value="PHD FINGER PROTEIN 20-RELATED"/>
    <property type="match status" value="1"/>
</dbReference>
<dbReference type="GO" id="GO:0044545">
    <property type="term" value="C:NSL complex"/>
    <property type="evidence" value="ECO:0007669"/>
    <property type="project" value="TreeGrafter"/>
</dbReference>
<feature type="compositionally biased region" description="Basic residues" evidence="4">
    <location>
        <begin position="133"/>
        <end position="153"/>
    </location>
</feature>
<feature type="region of interest" description="Disordered" evidence="4">
    <location>
        <begin position="503"/>
        <end position="524"/>
    </location>
</feature>
<evidence type="ECO:0000256" key="3">
    <source>
        <dbReference type="ARBA" id="ARBA00023242"/>
    </source>
</evidence>
<feature type="domain" description="C2H2-type" evidence="5">
    <location>
        <begin position="326"/>
        <end position="349"/>
    </location>
</feature>
<dbReference type="PANTHER" id="PTHR15856:SF51">
    <property type="entry name" value="MBD-R2"/>
    <property type="match status" value="1"/>
</dbReference>
<dbReference type="GO" id="GO:0006357">
    <property type="term" value="P:regulation of transcription by RNA polymerase II"/>
    <property type="evidence" value="ECO:0007669"/>
    <property type="project" value="TreeGrafter"/>
</dbReference>
<dbReference type="InterPro" id="IPR016197">
    <property type="entry name" value="Chromo-like_dom_sf"/>
</dbReference>
<reference evidence="6 7" key="1">
    <citation type="submission" date="2021-06" db="EMBL/GenBank/DDBJ databases">
        <title>Caerostris extrusa draft genome.</title>
        <authorList>
            <person name="Kono N."/>
            <person name="Arakawa K."/>
        </authorList>
    </citation>
    <scope>NUCLEOTIDE SEQUENCE [LARGE SCALE GENOMIC DNA]</scope>
</reference>
<feature type="compositionally biased region" description="Basic residues" evidence="4">
    <location>
        <begin position="515"/>
        <end position="524"/>
    </location>
</feature>
<evidence type="ECO:0000259" key="5">
    <source>
        <dbReference type="PROSITE" id="PS00028"/>
    </source>
</evidence>
<dbReference type="CDD" id="cd20104">
    <property type="entry name" value="MBT_PHF20L1-like"/>
    <property type="match status" value="1"/>
</dbReference>
<comment type="subcellular location">
    <subcellularLocation>
        <location evidence="1">Nucleus</location>
    </subcellularLocation>
</comment>
<evidence type="ECO:0000313" key="6">
    <source>
        <dbReference type="EMBL" id="GIY96040.1"/>
    </source>
</evidence>
<dbReference type="Proteomes" id="UP001054945">
    <property type="component" value="Unassembled WGS sequence"/>
</dbReference>
<keyword evidence="7" id="KW-1185">Reference proteome</keyword>
<dbReference type="SUPFAM" id="SSF54160">
    <property type="entry name" value="Chromo domain-like"/>
    <property type="match status" value="1"/>
</dbReference>
<comment type="caution">
    <text evidence="6">The sequence shown here is derived from an EMBL/GenBank/DDBJ whole genome shotgun (WGS) entry which is preliminary data.</text>
</comment>
<evidence type="ECO:0000256" key="1">
    <source>
        <dbReference type="ARBA" id="ARBA00004123"/>
    </source>
</evidence>
<feature type="compositionally biased region" description="Basic and acidic residues" evidence="4">
    <location>
        <begin position="503"/>
        <end position="514"/>
    </location>
</feature>
<gene>
    <name evidence="6" type="primary">AVEN_126524_1</name>
    <name evidence="6" type="ORF">CEXT_28101</name>
</gene>